<dbReference type="OrthoDB" id="7484933at2759"/>
<gene>
    <name evidence="2" type="ORF">CINC_LOCUS9191</name>
</gene>
<reference evidence="2" key="1">
    <citation type="submission" date="2021-12" db="EMBL/GenBank/DDBJ databases">
        <authorList>
            <person name="King R."/>
        </authorList>
    </citation>
    <scope>NUCLEOTIDE SEQUENCE</scope>
</reference>
<feature type="compositionally biased region" description="Low complexity" evidence="1">
    <location>
        <begin position="51"/>
        <end position="60"/>
    </location>
</feature>
<protein>
    <submittedName>
        <fullName evidence="2">Uncharacterized protein</fullName>
    </submittedName>
</protein>
<dbReference type="EMBL" id="LR824006">
    <property type="protein sequence ID" value="CAD0195236.1"/>
    <property type="molecule type" value="Genomic_DNA"/>
</dbReference>
<accession>A0A9N8PZE7</accession>
<sequence length="129" mass="15095">MDLEEFDNDGGEILDEDEEDEDDDSNGFRRAKKHKSKNRSAMYTSEKESDASSSVSAVEKNPGNPFTIHKNKYRQNWLWNHYMDGDHMNINPFGPQFQSLGPTGPELFFGRKWWYYNQVNTQILITLVR</sequence>
<dbReference type="Proteomes" id="UP001154114">
    <property type="component" value="Chromosome 3"/>
</dbReference>
<evidence type="ECO:0000313" key="3">
    <source>
        <dbReference type="Proteomes" id="UP001154114"/>
    </source>
</evidence>
<feature type="compositionally biased region" description="Acidic residues" evidence="1">
    <location>
        <begin position="1"/>
        <end position="25"/>
    </location>
</feature>
<name>A0A9N8PZE7_CHRIL</name>
<feature type="region of interest" description="Disordered" evidence="1">
    <location>
        <begin position="1"/>
        <end position="69"/>
    </location>
</feature>
<dbReference type="AlphaFoldDB" id="A0A9N8PZE7"/>
<evidence type="ECO:0000313" key="2">
    <source>
        <dbReference type="EMBL" id="CAD0195236.1"/>
    </source>
</evidence>
<organism evidence="2 3">
    <name type="scientific">Chrysodeixis includens</name>
    <name type="common">Soybean looper</name>
    <name type="synonym">Pseudoplusia includens</name>
    <dbReference type="NCBI Taxonomy" id="689277"/>
    <lineage>
        <taxon>Eukaryota</taxon>
        <taxon>Metazoa</taxon>
        <taxon>Ecdysozoa</taxon>
        <taxon>Arthropoda</taxon>
        <taxon>Hexapoda</taxon>
        <taxon>Insecta</taxon>
        <taxon>Pterygota</taxon>
        <taxon>Neoptera</taxon>
        <taxon>Endopterygota</taxon>
        <taxon>Lepidoptera</taxon>
        <taxon>Glossata</taxon>
        <taxon>Ditrysia</taxon>
        <taxon>Noctuoidea</taxon>
        <taxon>Noctuidae</taxon>
        <taxon>Plusiinae</taxon>
        <taxon>Chrysodeixis</taxon>
    </lineage>
</organism>
<feature type="compositionally biased region" description="Basic residues" evidence="1">
    <location>
        <begin position="29"/>
        <end position="38"/>
    </location>
</feature>
<evidence type="ECO:0000256" key="1">
    <source>
        <dbReference type="SAM" id="MobiDB-lite"/>
    </source>
</evidence>
<keyword evidence="3" id="KW-1185">Reference proteome</keyword>
<proteinExistence type="predicted"/>